<feature type="domain" description="DUF7801" evidence="7">
    <location>
        <begin position="779"/>
        <end position="943"/>
    </location>
</feature>
<dbReference type="GO" id="GO:0005737">
    <property type="term" value="C:cytoplasm"/>
    <property type="evidence" value="ECO:0007669"/>
    <property type="project" value="TreeGrafter"/>
</dbReference>
<evidence type="ECO:0000256" key="2">
    <source>
        <dbReference type="ARBA" id="ARBA00023125"/>
    </source>
</evidence>
<feature type="compositionally biased region" description="Basic and acidic residues" evidence="4">
    <location>
        <begin position="209"/>
        <end position="219"/>
    </location>
</feature>
<accession>A0A395J7H5</accession>
<feature type="region of interest" description="Disordered" evidence="4">
    <location>
        <begin position="360"/>
        <end position="381"/>
    </location>
</feature>
<feature type="coiled-coil region" evidence="3">
    <location>
        <begin position="704"/>
        <end position="738"/>
    </location>
</feature>
<feature type="compositionally biased region" description="Basic and acidic residues" evidence="4">
    <location>
        <begin position="30"/>
        <end position="66"/>
    </location>
</feature>
<dbReference type="GO" id="GO:0003677">
    <property type="term" value="F:DNA binding"/>
    <property type="evidence" value="ECO:0007669"/>
    <property type="project" value="UniProtKB-KW"/>
</dbReference>
<feature type="compositionally biased region" description="Basic and acidic residues" evidence="4">
    <location>
        <begin position="511"/>
        <end position="520"/>
    </location>
</feature>
<keyword evidence="9" id="KW-1185">Reference proteome</keyword>
<dbReference type="Proteomes" id="UP000249056">
    <property type="component" value="Unassembled WGS sequence"/>
</dbReference>
<keyword evidence="5" id="KW-0472">Membrane</keyword>
<organism evidence="8 9">
    <name type="scientific">Monilinia fructigena</name>
    <dbReference type="NCBI Taxonomy" id="38457"/>
    <lineage>
        <taxon>Eukaryota</taxon>
        <taxon>Fungi</taxon>
        <taxon>Dikarya</taxon>
        <taxon>Ascomycota</taxon>
        <taxon>Pezizomycotina</taxon>
        <taxon>Leotiomycetes</taxon>
        <taxon>Helotiales</taxon>
        <taxon>Sclerotiniaceae</taxon>
        <taxon>Monilinia</taxon>
    </lineage>
</organism>
<evidence type="ECO:0000256" key="3">
    <source>
        <dbReference type="SAM" id="Coils"/>
    </source>
</evidence>
<keyword evidence="5" id="KW-1133">Transmembrane helix</keyword>
<evidence type="ECO:0000256" key="1">
    <source>
        <dbReference type="ARBA" id="ARBA00022490"/>
    </source>
</evidence>
<dbReference type="InterPro" id="IPR056703">
    <property type="entry name" value="DUF7801"/>
</dbReference>
<feature type="domain" description="Up-regulated during septation protein 1" evidence="6">
    <location>
        <begin position="119"/>
        <end position="256"/>
    </location>
</feature>
<dbReference type="InterPro" id="IPR050308">
    <property type="entry name" value="MukB/SMC"/>
</dbReference>
<evidence type="ECO:0000256" key="5">
    <source>
        <dbReference type="SAM" id="Phobius"/>
    </source>
</evidence>
<dbReference type="InterPro" id="IPR029191">
    <property type="entry name" value="Uds1"/>
</dbReference>
<comment type="caution">
    <text evidence="8">The sequence shown here is derived from an EMBL/GenBank/DDBJ whole genome shotgun (WGS) entry which is preliminary data.</text>
</comment>
<dbReference type="PANTHER" id="PTHR42963">
    <property type="entry name" value="CHROMOSOME PARTITION PROTEIN MUKB"/>
    <property type="match status" value="1"/>
</dbReference>
<protein>
    <submittedName>
        <fullName evidence="8">Uncharacterized protein</fullName>
    </submittedName>
</protein>
<keyword evidence="3" id="KW-0175">Coiled coil</keyword>
<keyword evidence="2" id="KW-0238">DNA-binding</keyword>
<dbReference type="AlphaFoldDB" id="A0A395J7H5"/>
<feature type="region of interest" description="Disordered" evidence="4">
    <location>
        <begin position="1"/>
        <end position="66"/>
    </location>
</feature>
<dbReference type="Pfam" id="PF25078">
    <property type="entry name" value="DUF7801"/>
    <property type="match status" value="1"/>
</dbReference>
<feature type="compositionally biased region" description="Basic and acidic residues" evidence="4">
    <location>
        <begin position="179"/>
        <end position="193"/>
    </location>
</feature>
<feature type="compositionally biased region" description="Basic and acidic residues" evidence="4">
    <location>
        <begin position="1"/>
        <end position="12"/>
    </location>
</feature>
<dbReference type="OrthoDB" id="5569911at2759"/>
<sequence>MPSRGERDQLESRKRKSMASQDLEYGAFDGKGDDYGNDRRAAKDRKENRESRDSDYGVKERRAAGRRYDVQAPDTSIVLEGYRADIQNGFEEPQARYNPGNAAHPQSSMLLNINDPIQVHLLVETALWDAKEYEILSPEEVDDLKKQCQSISQRIQTARQNLAVHSKYRDAARSMSKLYPDKKKSVDLNDSNKQKRGGFGNRNRSNSDQIREADLEREASEKKCEDLAAELWSLEKRLIEPEHRLLKHTAGILQMTHKGPKTNPGDDTHQGGIPGSPVSMYTYHNARNSLEVIEDEFDERSFYRQLDPLDLSFGAFGMNQTLETPSSERSKEHMQLISTTEQKLEDLNSALREVIIKANPDASHKPVPRARTNSQGKPTEAGETLQNHIDYLEQGIATLDLEHSTARQKADELNASMEGTLEELNRQVRGLLSPTHPELQEPPAITGQQTGLREQLYYLQDVIPSVEEELTKAAEMVANPPVNKNRSGDSDQMEAVLMGLWDIIQSGEEEIRKQKQERRQNRAANGRVPQDDSDTGSEMGDSNDPFTLQSFSAKVQWLYSSATKLKEHKKVLQRQIKQQRELNNTSDAQKDAELVSKQEELDKTTDLLRKTERNAADLQEELNNAMAELAKAREADKMGTEVQAKESAALLELQEKLANTRRLHEEELINSHRETAERIASLADAHRDSQEQLAVAARDSQERIAGLATINRNLEDQLVSANRKIGELESELQDLKDNHGVNSADVTSKLSGHEARIAELSTAVAAAATTRVAHENSLREKDKLLAEKEKEVEDISMKVAELQTEVVIARAELDGAYGSRAQRAAEVASNPAIQREIDAMANKNKALQEQMDALHNKNFMLQGEIAALQAARSPAPNNAQAEAKLKEIKKELAETIEEYEVMTKASIEWEKEREKLEAEIDKLRDERENLESQLNDEKVRWLGMKSPGDGSLTPGLGNTSTTVLKNEFKKMMRDTRAEGLRALRAEQTERRRVEDELRAMKKAQGPGRSTLNTNLERVVGSGVRLGIFDFGASIDVNEIFGALELYHVLCLHFIEADGVHMDYVRVLISIMIALASTIILYLSNAMQYNTIQCINCH</sequence>
<feature type="region of interest" description="Disordered" evidence="4">
    <location>
        <begin position="511"/>
        <end position="546"/>
    </location>
</feature>
<keyword evidence="1" id="KW-0963">Cytoplasm</keyword>
<feature type="coiled-coil region" evidence="3">
    <location>
        <begin position="771"/>
        <end position="940"/>
    </location>
</feature>
<feature type="coiled-coil region" evidence="3">
    <location>
        <begin position="562"/>
        <end position="670"/>
    </location>
</feature>
<dbReference type="Gene3D" id="1.10.287.1490">
    <property type="match status" value="1"/>
</dbReference>
<feature type="region of interest" description="Disordered" evidence="4">
    <location>
        <begin position="174"/>
        <end position="219"/>
    </location>
</feature>
<evidence type="ECO:0000259" key="7">
    <source>
        <dbReference type="Pfam" id="PF25078"/>
    </source>
</evidence>
<keyword evidence="5" id="KW-0812">Transmembrane</keyword>
<evidence type="ECO:0000256" key="4">
    <source>
        <dbReference type="SAM" id="MobiDB-lite"/>
    </source>
</evidence>
<evidence type="ECO:0000259" key="6">
    <source>
        <dbReference type="Pfam" id="PF15456"/>
    </source>
</evidence>
<evidence type="ECO:0000313" key="8">
    <source>
        <dbReference type="EMBL" id="RAL68098.1"/>
    </source>
</evidence>
<gene>
    <name evidence="8" type="ORF">DID88_008814</name>
</gene>
<dbReference type="PANTHER" id="PTHR42963:SF1">
    <property type="entry name" value="DUF4476 DOMAIN-CONTAINING PROTEIN"/>
    <property type="match status" value="1"/>
</dbReference>
<proteinExistence type="predicted"/>
<name>A0A395J7H5_9HELO</name>
<dbReference type="EMBL" id="QKRW01000002">
    <property type="protein sequence ID" value="RAL68098.1"/>
    <property type="molecule type" value="Genomic_DNA"/>
</dbReference>
<dbReference type="Pfam" id="PF15456">
    <property type="entry name" value="Uds1"/>
    <property type="match status" value="1"/>
</dbReference>
<feature type="transmembrane region" description="Helical" evidence="5">
    <location>
        <begin position="1063"/>
        <end position="1082"/>
    </location>
</feature>
<reference evidence="8 9" key="1">
    <citation type="submission" date="2018-06" db="EMBL/GenBank/DDBJ databases">
        <title>Genome Sequence of the Brown Rot Fungal Pathogen Monilinia fructigena.</title>
        <authorList>
            <person name="Landi L."/>
            <person name="De Miccolis Angelini R.M."/>
            <person name="Pollastro S."/>
            <person name="Abate D."/>
            <person name="Faretra F."/>
            <person name="Romanazzi G."/>
        </authorList>
    </citation>
    <scope>NUCLEOTIDE SEQUENCE [LARGE SCALE GENOMIC DNA]</scope>
    <source>
        <strain evidence="8 9">Mfrg269</strain>
    </source>
</reference>
<evidence type="ECO:0000313" key="9">
    <source>
        <dbReference type="Proteomes" id="UP000249056"/>
    </source>
</evidence>